<dbReference type="SUPFAM" id="SSF52833">
    <property type="entry name" value="Thioredoxin-like"/>
    <property type="match status" value="1"/>
</dbReference>
<dbReference type="AlphaFoldDB" id="J0DBX5"/>
<feature type="domain" description="GST N-terminal" evidence="1">
    <location>
        <begin position="7"/>
        <end position="97"/>
    </location>
</feature>
<dbReference type="Gene3D" id="1.20.1050.10">
    <property type="match status" value="1"/>
</dbReference>
<evidence type="ECO:0000313" key="3">
    <source>
        <dbReference type="Proteomes" id="UP000006514"/>
    </source>
</evidence>
<dbReference type="eggNOG" id="ENOG502QQN3">
    <property type="taxonomic scope" value="Eukaryota"/>
</dbReference>
<dbReference type="InterPro" id="IPR036249">
    <property type="entry name" value="Thioredoxin-like_sf"/>
</dbReference>
<dbReference type="Pfam" id="PF22041">
    <property type="entry name" value="GST_C_7"/>
    <property type="match status" value="1"/>
</dbReference>
<accession>J0DBX5</accession>
<reference evidence="3" key="1">
    <citation type="journal article" date="2012" name="Science">
        <title>The Paleozoic origin of enzymatic lignin decomposition reconstructed from 31 fungal genomes.</title>
        <authorList>
            <person name="Floudas D."/>
            <person name="Binder M."/>
            <person name="Riley R."/>
            <person name="Barry K."/>
            <person name="Blanchette R.A."/>
            <person name="Henrissat B."/>
            <person name="Martinez A.T."/>
            <person name="Otillar R."/>
            <person name="Spatafora J.W."/>
            <person name="Yadav J.S."/>
            <person name="Aerts A."/>
            <person name="Benoit I."/>
            <person name="Boyd A."/>
            <person name="Carlson A."/>
            <person name="Copeland A."/>
            <person name="Coutinho P.M."/>
            <person name="de Vries R.P."/>
            <person name="Ferreira P."/>
            <person name="Findley K."/>
            <person name="Foster B."/>
            <person name="Gaskell J."/>
            <person name="Glotzer D."/>
            <person name="Gorecki P."/>
            <person name="Heitman J."/>
            <person name="Hesse C."/>
            <person name="Hori C."/>
            <person name="Igarashi K."/>
            <person name="Jurgens J.A."/>
            <person name="Kallen N."/>
            <person name="Kersten P."/>
            <person name="Kohler A."/>
            <person name="Kuees U."/>
            <person name="Kumar T.K.A."/>
            <person name="Kuo A."/>
            <person name="LaButti K."/>
            <person name="Larrondo L.F."/>
            <person name="Lindquist E."/>
            <person name="Ling A."/>
            <person name="Lombard V."/>
            <person name="Lucas S."/>
            <person name="Lundell T."/>
            <person name="Martin R."/>
            <person name="McLaughlin D.J."/>
            <person name="Morgenstern I."/>
            <person name="Morin E."/>
            <person name="Murat C."/>
            <person name="Nagy L.G."/>
            <person name="Nolan M."/>
            <person name="Ohm R.A."/>
            <person name="Patyshakuliyeva A."/>
            <person name="Rokas A."/>
            <person name="Ruiz-Duenas F.J."/>
            <person name="Sabat G."/>
            <person name="Salamov A."/>
            <person name="Samejima M."/>
            <person name="Schmutz J."/>
            <person name="Slot J.C."/>
            <person name="St John F."/>
            <person name="Stenlid J."/>
            <person name="Sun H."/>
            <person name="Sun S."/>
            <person name="Syed K."/>
            <person name="Tsang A."/>
            <person name="Wiebenga A."/>
            <person name="Young D."/>
            <person name="Pisabarro A."/>
            <person name="Eastwood D.C."/>
            <person name="Martin F."/>
            <person name="Cullen D."/>
            <person name="Grigoriev I.V."/>
            <person name="Hibbett D.S."/>
        </authorList>
    </citation>
    <scope>NUCLEOTIDE SEQUENCE [LARGE SCALE GENOMIC DNA]</scope>
    <source>
        <strain evidence="3">TFB10046</strain>
    </source>
</reference>
<dbReference type="EMBL" id="JH687817">
    <property type="protein sequence ID" value="EJD39108.1"/>
    <property type="molecule type" value="Genomic_DNA"/>
</dbReference>
<dbReference type="Pfam" id="PF13409">
    <property type="entry name" value="GST_N_2"/>
    <property type="match status" value="1"/>
</dbReference>
<dbReference type="PROSITE" id="PS50404">
    <property type="entry name" value="GST_NTER"/>
    <property type="match status" value="1"/>
</dbReference>
<gene>
    <name evidence="2" type="ORF">AURDEDRAFT_139437</name>
</gene>
<proteinExistence type="predicted"/>
<dbReference type="InterPro" id="IPR054416">
    <property type="entry name" value="GST_UstS-like_C"/>
</dbReference>
<sequence>MTGITFYDLASNRGAMSPFTWRTRLALNYKGIAYKTHWLRFPEIEPYLKSIGAVPTEKNPLTGADLYTVPVVSFDGKLVVDSEAIAEHLERAFPDGPTLFPPGTRALQKAFATFFMAQVFFPTGPVIGPGVPAIVDAESAEYVRALRRAPDGAPLDEWAPLGSEKRANAWTVAEDAWGKLAAVYCKSDGPGVWLSGTAPIYADFVVLGALIFMAKVVTQEEWKVVTSWHDGLWGRLWQAGEPYMQAD</sequence>
<dbReference type="OMA" id="IHHVPTN"/>
<dbReference type="InterPro" id="IPR004045">
    <property type="entry name" value="Glutathione_S-Trfase_N"/>
</dbReference>
<dbReference type="Proteomes" id="UP000006514">
    <property type="component" value="Unassembled WGS sequence"/>
</dbReference>
<name>J0DBX5_AURST</name>
<keyword evidence="3" id="KW-1185">Reference proteome</keyword>
<dbReference type="KEGG" id="adl:AURDEDRAFT_139437"/>
<organism evidence="2 3">
    <name type="scientific">Auricularia subglabra (strain TFB-10046 / SS5)</name>
    <name type="common">White-rot fungus</name>
    <name type="synonym">Auricularia delicata (strain TFB10046)</name>
    <dbReference type="NCBI Taxonomy" id="717982"/>
    <lineage>
        <taxon>Eukaryota</taxon>
        <taxon>Fungi</taxon>
        <taxon>Dikarya</taxon>
        <taxon>Basidiomycota</taxon>
        <taxon>Agaricomycotina</taxon>
        <taxon>Agaricomycetes</taxon>
        <taxon>Auriculariales</taxon>
        <taxon>Auriculariaceae</taxon>
        <taxon>Auricularia</taxon>
    </lineage>
</organism>
<protein>
    <recommendedName>
        <fullName evidence="1">GST N-terminal domain-containing protein</fullName>
    </recommendedName>
</protein>
<dbReference type="InParanoid" id="J0DBX5"/>
<evidence type="ECO:0000313" key="2">
    <source>
        <dbReference type="EMBL" id="EJD39108.1"/>
    </source>
</evidence>
<dbReference type="OrthoDB" id="4951845at2759"/>
<dbReference type="Gene3D" id="3.40.30.10">
    <property type="entry name" value="Glutaredoxin"/>
    <property type="match status" value="1"/>
</dbReference>
<evidence type="ECO:0000259" key="1">
    <source>
        <dbReference type="PROSITE" id="PS50404"/>
    </source>
</evidence>